<dbReference type="SMART" id="SM00855">
    <property type="entry name" value="PGAM"/>
    <property type="match status" value="1"/>
</dbReference>
<evidence type="ECO:0000313" key="2">
    <source>
        <dbReference type="Proteomes" id="UP000015346"/>
    </source>
</evidence>
<keyword evidence="2" id="KW-1185">Reference proteome</keyword>
<dbReference type="InterPro" id="IPR013078">
    <property type="entry name" value="His_Pase_superF_clade-1"/>
</dbReference>
<evidence type="ECO:0000313" key="1">
    <source>
        <dbReference type="EMBL" id="EPX84551.1"/>
    </source>
</evidence>
<dbReference type="HOGENOM" id="CLU_033323_8_2_5"/>
<reference evidence="1 2" key="1">
    <citation type="journal article" date="2013" name="Stand. Genomic Sci.">
        <title>Genome sequence of the reddish-pigmented Rubellimicrobium thermophilum type strain (DSM 16684(T)), a member of the Roseobacter clade.</title>
        <authorList>
            <person name="Fiebig A."/>
            <person name="Riedel T."/>
            <person name="Gronow S."/>
            <person name="Petersen J."/>
            <person name="Klenk H.P."/>
            <person name="Goker M."/>
        </authorList>
    </citation>
    <scope>NUCLEOTIDE SEQUENCE [LARGE SCALE GENOMIC DNA]</scope>
    <source>
        <strain evidence="1 2">DSM 16684</strain>
    </source>
</reference>
<dbReference type="STRING" id="1123069.ruthe_02096"/>
<dbReference type="PANTHER" id="PTHR48100">
    <property type="entry name" value="BROAD-SPECIFICITY PHOSPHATASE YOR283W-RELATED"/>
    <property type="match status" value="1"/>
</dbReference>
<gene>
    <name evidence="1" type="ORF">ruthe_02096</name>
</gene>
<dbReference type="RefSeq" id="WP_021098180.1">
    <property type="nucleotide sequence ID" value="NZ_KE557321.1"/>
</dbReference>
<proteinExistence type="predicted"/>
<dbReference type="InterPro" id="IPR050275">
    <property type="entry name" value="PGM_Phosphatase"/>
</dbReference>
<dbReference type="AlphaFoldDB" id="S9QT89"/>
<dbReference type="OrthoDB" id="8347407at2"/>
<organism evidence="1 2">
    <name type="scientific">Rubellimicrobium thermophilum DSM 16684</name>
    <dbReference type="NCBI Taxonomy" id="1123069"/>
    <lineage>
        <taxon>Bacteria</taxon>
        <taxon>Pseudomonadati</taxon>
        <taxon>Pseudomonadota</taxon>
        <taxon>Alphaproteobacteria</taxon>
        <taxon>Rhodobacterales</taxon>
        <taxon>Roseobacteraceae</taxon>
        <taxon>Rubellimicrobium</taxon>
    </lineage>
</organism>
<dbReference type="PANTHER" id="PTHR48100:SF1">
    <property type="entry name" value="HISTIDINE PHOSPHATASE FAMILY PROTEIN-RELATED"/>
    <property type="match status" value="1"/>
</dbReference>
<dbReference type="GO" id="GO:0005737">
    <property type="term" value="C:cytoplasm"/>
    <property type="evidence" value="ECO:0007669"/>
    <property type="project" value="TreeGrafter"/>
</dbReference>
<sequence length="190" mass="20579">MRRLWLVRHGPTGGRGMCGWTDLPADLSDQAALNRLSLALPVAPVVSSDLVRAVATADAIAEDRPRLPHEPALREMHFGAWEMRRHDECAAEDPVLAHALWDDPGRHAPPGGESWDDMSGRVLGAMDRLLTATGGDLIAVCHFGPILACLQRARGIPAREAMGQRIAPLSLSVIRIEGGLWQVEAADLRP</sequence>
<dbReference type="CDD" id="cd07067">
    <property type="entry name" value="HP_PGM_like"/>
    <property type="match status" value="1"/>
</dbReference>
<dbReference type="InterPro" id="IPR029033">
    <property type="entry name" value="His_PPase_superfam"/>
</dbReference>
<dbReference type="SUPFAM" id="SSF53254">
    <property type="entry name" value="Phosphoglycerate mutase-like"/>
    <property type="match status" value="1"/>
</dbReference>
<dbReference type="GO" id="GO:0016791">
    <property type="term" value="F:phosphatase activity"/>
    <property type="evidence" value="ECO:0007669"/>
    <property type="project" value="TreeGrafter"/>
</dbReference>
<dbReference type="Gene3D" id="3.40.50.1240">
    <property type="entry name" value="Phosphoglycerate mutase-like"/>
    <property type="match status" value="1"/>
</dbReference>
<name>S9QT89_9RHOB</name>
<comment type="caution">
    <text evidence="1">The sequence shown here is derived from an EMBL/GenBank/DDBJ whole genome shotgun (WGS) entry which is preliminary data.</text>
</comment>
<accession>S9QT89</accession>
<protein>
    <submittedName>
        <fullName evidence="1">Fructose-2,6-bisphosphatase</fullName>
    </submittedName>
</protein>
<dbReference type="Pfam" id="PF00300">
    <property type="entry name" value="His_Phos_1"/>
    <property type="match status" value="1"/>
</dbReference>
<dbReference type="EMBL" id="AOLV01000021">
    <property type="protein sequence ID" value="EPX84551.1"/>
    <property type="molecule type" value="Genomic_DNA"/>
</dbReference>
<dbReference type="Proteomes" id="UP000015346">
    <property type="component" value="Unassembled WGS sequence"/>
</dbReference>